<accession>A0A9Q9BVA3</accession>
<keyword evidence="4" id="KW-1185">Reference proteome</keyword>
<evidence type="ECO:0000313" key="4">
    <source>
        <dbReference type="Proteomes" id="UP000295735"/>
    </source>
</evidence>
<evidence type="ECO:0000313" key="2">
    <source>
        <dbReference type="EMBL" id="KAA1039474.1"/>
    </source>
</evidence>
<feature type="transmembrane region" description="Helical" evidence="1">
    <location>
        <begin position="30"/>
        <end position="49"/>
    </location>
</feature>
<sequence>MSTTYKKLFVFVLGLIEIIAGFAVYKTSLFGAFVFIALGLLFLIVMFIIDRRANNPYNGRFIN</sequence>
<evidence type="ECO:0000313" key="5">
    <source>
        <dbReference type="Proteomes" id="UP001057381"/>
    </source>
</evidence>
<evidence type="ECO:0000313" key="3">
    <source>
        <dbReference type="EMBL" id="UTH13772.1"/>
    </source>
</evidence>
<name>A0A9Q9BVA3_9STAP</name>
<reference evidence="3" key="2">
    <citation type="submission" date="2021-04" db="EMBL/GenBank/DDBJ databases">
        <title>Complete Genome Sequences of Macrococcus spp. from dog and cattle.</title>
        <authorList>
            <person name="Schwendener S."/>
            <person name="Perreten V."/>
        </authorList>
    </citation>
    <scope>NUCLEOTIDE SEQUENCE</scope>
    <source>
        <strain evidence="3">Epi0143-OL</strain>
    </source>
</reference>
<dbReference type="Proteomes" id="UP001057381">
    <property type="component" value="Chromosome"/>
</dbReference>
<proteinExistence type="predicted"/>
<keyword evidence="1" id="KW-1133">Transmembrane helix</keyword>
<organism evidence="3 5">
    <name type="scientific">Macrococcus equipercicus</name>
    <dbReference type="NCBI Taxonomy" id="69967"/>
    <lineage>
        <taxon>Bacteria</taxon>
        <taxon>Bacillati</taxon>
        <taxon>Bacillota</taxon>
        <taxon>Bacilli</taxon>
        <taxon>Bacillales</taxon>
        <taxon>Staphylococcaceae</taxon>
        <taxon>Macrococcus</taxon>
    </lineage>
</organism>
<dbReference type="OrthoDB" id="2418296at2"/>
<keyword evidence="1" id="KW-0472">Membrane</keyword>
<dbReference type="RefSeq" id="WP_149458870.1">
    <property type="nucleotide sequence ID" value="NZ_CP073809.1"/>
</dbReference>
<dbReference type="KEGG" id="mequ:KFV11_11300"/>
<feature type="transmembrane region" description="Helical" evidence="1">
    <location>
        <begin position="7"/>
        <end position="24"/>
    </location>
</feature>
<dbReference type="AlphaFoldDB" id="A0A9Q9BVA3"/>
<dbReference type="EMBL" id="CP073809">
    <property type="protein sequence ID" value="UTH13772.1"/>
    <property type="molecule type" value="Genomic_DNA"/>
</dbReference>
<gene>
    <name evidence="2" type="ORF">ERX35_005185</name>
    <name evidence="3" type="ORF">KFV11_11300</name>
</gene>
<dbReference type="EMBL" id="SCWC02000003">
    <property type="protein sequence ID" value="KAA1039474.1"/>
    <property type="molecule type" value="Genomic_DNA"/>
</dbReference>
<protein>
    <submittedName>
        <fullName evidence="3">Uncharacterized protein</fullName>
    </submittedName>
</protein>
<reference evidence="2 4" key="1">
    <citation type="submission" date="2019-09" db="EMBL/GenBank/DDBJ databases">
        <authorList>
            <person name="Mazhar S."/>
            <person name="Altermann E."/>
            <person name="Hill C."/>
            <person name="Mcauliffe O."/>
        </authorList>
    </citation>
    <scope>NUCLEOTIDE SEQUENCE [LARGE SCALE GENOMIC DNA]</scope>
    <source>
        <strain evidence="2 4">ATCC 51831</strain>
    </source>
</reference>
<evidence type="ECO:0000256" key="1">
    <source>
        <dbReference type="SAM" id="Phobius"/>
    </source>
</evidence>
<dbReference type="Proteomes" id="UP000295735">
    <property type="component" value="Unassembled WGS sequence"/>
</dbReference>
<keyword evidence="1" id="KW-0812">Transmembrane</keyword>